<feature type="transmembrane region" description="Helical" evidence="2">
    <location>
        <begin position="132"/>
        <end position="154"/>
    </location>
</feature>
<keyword evidence="2" id="KW-0472">Membrane</keyword>
<dbReference type="AlphaFoldDB" id="A0A152A4X2"/>
<feature type="transmembrane region" description="Helical" evidence="2">
    <location>
        <begin position="98"/>
        <end position="120"/>
    </location>
</feature>
<feature type="region of interest" description="Disordered" evidence="1">
    <location>
        <begin position="1"/>
        <end position="32"/>
    </location>
</feature>
<gene>
    <name evidence="3" type="ORF">DLAC_02407</name>
</gene>
<evidence type="ECO:0000256" key="1">
    <source>
        <dbReference type="SAM" id="MobiDB-lite"/>
    </source>
</evidence>
<evidence type="ECO:0000313" key="4">
    <source>
        <dbReference type="Proteomes" id="UP000076078"/>
    </source>
</evidence>
<evidence type="ECO:0000313" key="3">
    <source>
        <dbReference type="EMBL" id="KYR01283.1"/>
    </source>
</evidence>
<comment type="caution">
    <text evidence="3">The sequence shown here is derived from an EMBL/GenBank/DDBJ whole genome shotgun (WGS) entry which is preliminary data.</text>
</comment>
<feature type="transmembrane region" description="Helical" evidence="2">
    <location>
        <begin position="202"/>
        <end position="222"/>
    </location>
</feature>
<accession>A0A152A4X2</accession>
<protein>
    <recommendedName>
        <fullName evidence="5">Transmembrane protein</fullName>
    </recommendedName>
</protein>
<dbReference type="EMBL" id="LODT01000011">
    <property type="protein sequence ID" value="KYR01283.1"/>
    <property type="molecule type" value="Genomic_DNA"/>
</dbReference>
<dbReference type="InParanoid" id="A0A152A4X2"/>
<keyword evidence="2" id="KW-1133">Transmembrane helix</keyword>
<keyword evidence="2" id="KW-0812">Transmembrane</keyword>
<feature type="transmembrane region" description="Helical" evidence="2">
    <location>
        <begin position="258"/>
        <end position="277"/>
    </location>
</feature>
<evidence type="ECO:0000256" key="2">
    <source>
        <dbReference type="SAM" id="Phobius"/>
    </source>
</evidence>
<evidence type="ECO:0008006" key="5">
    <source>
        <dbReference type="Google" id="ProtNLM"/>
    </source>
</evidence>
<keyword evidence="4" id="KW-1185">Reference proteome</keyword>
<feature type="transmembrane region" description="Helical" evidence="2">
    <location>
        <begin position="289"/>
        <end position="313"/>
    </location>
</feature>
<feature type="transmembrane region" description="Helical" evidence="2">
    <location>
        <begin position="166"/>
        <end position="190"/>
    </location>
</feature>
<feature type="compositionally biased region" description="Low complexity" evidence="1">
    <location>
        <begin position="10"/>
        <end position="32"/>
    </location>
</feature>
<organism evidence="3 4">
    <name type="scientific">Tieghemostelium lacteum</name>
    <name type="common">Slime mold</name>
    <name type="synonym">Dictyostelium lacteum</name>
    <dbReference type="NCBI Taxonomy" id="361077"/>
    <lineage>
        <taxon>Eukaryota</taxon>
        <taxon>Amoebozoa</taxon>
        <taxon>Evosea</taxon>
        <taxon>Eumycetozoa</taxon>
        <taxon>Dictyostelia</taxon>
        <taxon>Dictyosteliales</taxon>
        <taxon>Raperosteliaceae</taxon>
        <taxon>Tieghemostelium</taxon>
    </lineage>
</organism>
<feature type="transmembrane region" description="Helical" evidence="2">
    <location>
        <begin position="319"/>
        <end position="338"/>
    </location>
</feature>
<proteinExistence type="predicted"/>
<sequence>MNDLHSSSSSSIYNTEDNNNNNDNINDGDISSSPPLRESFQSEIILVSDIGPFNESIPILKKKKNTSNSMDHNSKEISRPLTKFRGLLVILLIGQKLYTIYFLIIRPLVLLPLIIIIPFYAINNHKTLKFSLFVALALFLNIIGDLIISFEFSLSNSSNGALFDQVFHIFSIIFYLLSRLFYVIAFIIGVGKKVKLRLFHSIPFYTYAATMVLLMVFSKQIAPIIIKPSNQTIITTVIASSQESSSGDYHDPFNSTELSLVVIYAFIEATLMWRSLPLSYPGYSASRQLIWLGVLGSTVFGITDTLTVISFYYYPLKGIFYYNTIGIWLGNALILFSVPRRIEVRDYIFQLFKSNKSPRLFKNSKSLLINQSQIQLIKDRG</sequence>
<dbReference type="OMA" id="FIEATMV"/>
<dbReference type="OrthoDB" id="20703at2759"/>
<dbReference type="Proteomes" id="UP000076078">
    <property type="component" value="Unassembled WGS sequence"/>
</dbReference>
<reference evidence="3 4" key="1">
    <citation type="submission" date="2015-12" db="EMBL/GenBank/DDBJ databases">
        <title>Dictyostelia acquired genes for synthesis and detection of signals that induce cell-type specialization by lateral gene transfer from prokaryotes.</title>
        <authorList>
            <person name="Gloeckner G."/>
            <person name="Schaap P."/>
        </authorList>
    </citation>
    <scope>NUCLEOTIDE SEQUENCE [LARGE SCALE GENOMIC DNA]</scope>
    <source>
        <strain evidence="3 4">TK</strain>
    </source>
</reference>
<dbReference type="FunCoup" id="A0A152A4X2">
    <property type="interactions" value="425"/>
</dbReference>
<name>A0A152A4X2_TIELA</name>